<proteinExistence type="predicted"/>
<sequence length="63" mass="7088">MAGKIKQMIDAIIEQRTRNNPELSGVVRTKLMLKGVDPNRYTETSEDDPRIISILEGIIKTCS</sequence>
<dbReference type="Proteomes" id="UP000006732">
    <property type="component" value="Chromosome"/>
</dbReference>
<dbReference type="KEGG" id="ppd:Ppro_2992"/>
<reference evidence="1 2" key="1">
    <citation type="submission" date="2006-10" db="EMBL/GenBank/DDBJ databases">
        <title>Complete sequence of chromosome of Pelobacter propionicus DSM 2379.</title>
        <authorList>
            <consortium name="US DOE Joint Genome Institute"/>
            <person name="Copeland A."/>
            <person name="Lucas S."/>
            <person name="Lapidus A."/>
            <person name="Barry K."/>
            <person name="Detter J.C."/>
            <person name="Glavina del Rio T."/>
            <person name="Hammon N."/>
            <person name="Israni S."/>
            <person name="Dalin E."/>
            <person name="Tice H."/>
            <person name="Pitluck S."/>
            <person name="Saunders E."/>
            <person name="Brettin T."/>
            <person name="Bruce D."/>
            <person name="Han C."/>
            <person name="Tapia R."/>
            <person name="Schmutz J."/>
            <person name="Larimer F."/>
            <person name="Land M."/>
            <person name="Hauser L."/>
            <person name="Kyrpides N."/>
            <person name="Kim E."/>
            <person name="Lovley D."/>
            <person name="Richardson P."/>
        </authorList>
    </citation>
    <scope>NUCLEOTIDE SEQUENCE [LARGE SCALE GENOMIC DNA]</scope>
    <source>
        <strain evidence="2">DSM 2379 / NBRC 103807 / OttBd1</strain>
    </source>
</reference>
<keyword evidence="2" id="KW-1185">Reference proteome</keyword>
<accession>A1ATB9</accession>
<organism evidence="1 2">
    <name type="scientific">Pelobacter propionicus (strain DSM 2379 / NBRC 103807 / OttBd1)</name>
    <dbReference type="NCBI Taxonomy" id="338966"/>
    <lineage>
        <taxon>Bacteria</taxon>
        <taxon>Pseudomonadati</taxon>
        <taxon>Thermodesulfobacteriota</taxon>
        <taxon>Desulfuromonadia</taxon>
        <taxon>Desulfuromonadales</taxon>
        <taxon>Desulfuromonadaceae</taxon>
        <taxon>Pelobacter</taxon>
    </lineage>
</organism>
<dbReference type="eggNOG" id="COG3287">
    <property type="taxonomic scope" value="Bacteria"/>
</dbReference>
<evidence type="ECO:0000313" key="2">
    <source>
        <dbReference type="Proteomes" id="UP000006732"/>
    </source>
</evidence>
<gene>
    <name evidence="1" type="ordered locus">Ppro_2992</name>
</gene>
<dbReference type="AlphaFoldDB" id="A1ATB9"/>
<name>A1ATB9_PELPD</name>
<dbReference type="RefSeq" id="WP_011736825.1">
    <property type="nucleotide sequence ID" value="NC_008609.1"/>
</dbReference>
<protein>
    <submittedName>
        <fullName evidence="1">Uncharacterized protein</fullName>
    </submittedName>
</protein>
<evidence type="ECO:0000313" key="1">
    <source>
        <dbReference type="EMBL" id="ABL00590.1"/>
    </source>
</evidence>
<dbReference type="EMBL" id="CP000482">
    <property type="protein sequence ID" value="ABL00590.1"/>
    <property type="molecule type" value="Genomic_DNA"/>
</dbReference>
<dbReference type="STRING" id="338966.Ppro_2992"/>
<dbReference type="HOGENOM" id="CLU_205200_0_0_7"/>